<protein>
    <recommendedName>
        <fullName evidence="2">GP-PDE domain-containing protein</fullName>
    </recommendedName>
</protein>
<name>A0A1F7GKC9_9BACT</name>
<dbReference type="GO" id="GO:0008081">
    <property type="term" value="F:phosphoric diester hydrolase activity"/>
    <property type="evidence" value="ECO:0007669"/>
    <property type="project" value="InterPro"/>
</dbReference>
<dbReference type="EMBL" id="MFZH01000012">
    <property type="protein sequence ID" value="OGK19357.1"/>
    <property type="molecule type" value="Genomic_DNA"/>
</dbReference>
<proteinExistence type="predicted"/>
<dbReference type="InterPro" id="IPR017946">
    <property type="entry name" value="PLC-like_Pdiesterase_TIM-brl"/>
</dbReference>
<dbReference type="PROSITE" id="PS51704">
    <property type="entry name" value="GP_PDE"/>
    <property type="match status" value="1"/>
</dbReference>
<evidence type="ECO:0000313" key="3">
    <source>
        <dbReference type="EMBL" id="OGK19357.1"/>
    </source>
</evidence>
<dbReference type="SUPFAM" id="SSF51695">
    <property type="entry name" value="PLC-like phosphodiesterases"/>
    <property type="match status" value="1"/>
</dbReference>
<reference evidence="3 4" key="1">
    <citation type="journal article" date="2016" name="Nat. Commun.">
        <title>Thousands of microbial genomes shed light on interconnected biogeochemical processes in an aquifer system.</title>
        <authorList>
            <person name="Anantharaman K."/>
            <person name="Brown C.T."/>
            <person name="Hug L.A."/>
            <person name="Sharon I."/>
            <person name="Castelle C.J."/>
            <person name="Probst A.J."/>
            <person name="Thomas B.C."/>
            <person name="Singh A."/>
            <person name="Wilkins M.J."/>
            <person name="Karaoz U."/>
            <person name="Brodie E.L."/>
            <person name="Williams K.H."/>
            <person name="Hubbard S.S."/>
            <person name="Banfield J.F."/>
        </authorList>
    </citation>
    <scope>NUCLEOTIDE SEQUENCE [LARGE SCALE GENOMIC DNA]</scope>
</reference>
<dbReference type="Proteomes" id="UP000176850">
    <property type="component" value="Unassembled WGS sequence"/>
</dbReference>
<dbReference type="CDD" id="cd08556">
    <property type="entry name" value="GDPD"/>
    <property type="match status" value="1"/>
</dbReference>
<dbReference type="AlphaFoldDB" id="A0A1F7GKC9"/>
<dbReference type="InterPro" id="IPR030395">
    <property type="entry name" value="GP_PDE_dom"/>
</dbReference>
<dbReference type="PANTHER" id="PTHR46211">
    <property type="entry name" value="GLYCEROPHOSPHORYL DIESTER PHOSPHODIESTERASE"/>
    <property type="match status" value="1"/>
</dbReference>
<evidence type="ECO:0000313" key="4">
    <source>
        <dbReference type="Proteomes" id="UP000176850"/>
    </source>
</evidence>
<feature type="transmembrane region" description="Helical" evidence="1">
    <location>
        <begin position="159"/>
        <end position="180"/>
    </location>
</feature>
<dbReference type="GO" id="GO:0006629">
    <property type="term" value="P:lipid metabolic process"/>
    <property type="evidence" value="ECO:0007669"/>
    <property type="project" value="InterPro"/>
</dbReference>
<dbReference type="Gene3D" id="3.20.20.190">
    <property type="entry name" value="Phosphatidylinositol (PI) phosphodiesterase"/>
    <property type="match status" value="1"/>
</dbReference>
<gene>
    <name evidence="3" type="ORF">A2799_02460</name>
</gene>
<evidence type="ECO:0000256" key="1">
    <source>
        <dbReference type="SAM" id="Phobius"/>
    </source>
</evidence>
<dbReference type="Pfam" id="PF03009">
    <property type="entry name" value="GDPD"/>
    <property type="match status" value="1"/>
</dbReference>
<accession>A0A1F7GKC9</accession>
<dbReference type="PANTHER" id="PTHR46211:SF1">
    <property type="entry name" value="GLYCEROPHOSPHODIESTER PHOSPHODIESTERASE, CYTOPLASMIC"/>
    <property type="match status" value="1"/>
</dbReference>
<organism evidence="3 4">
    <name type="scientific">Candidatus Roizmanbacteria bacterium RIFCSPHIGHO2_01_FULL_39_24</name>
    <dbReference type="NCBI Taxonomy" id="1802032"/>
    <lineage>
        <taxon>Bacteria</taxon>
        <taxon>Candidatus Roizmaniibacteriota</taxon>
    </lineage>
</organism>
<sequence length="248" mass="28758">MNKTLFIAHRGGGAGVFENKRETIKQSLSKDYIDGVEVDIRLTKDGVIAIHHDRGVYINGKRVWIDSLLYSEIKHLGISTLYEVMQLANKYQKIINIDIKDESCTTALVDFLKRNKFQNKLYIDCFSLETLFLIEEAYPNGIYSLTHNPKDTYDFTRRFVVKILLLLTSIFFSRAIVYILRKKFQKVAVDGITIYSRFATKNFVKDLKTFGFLVFVYGVTKKSQIDQFTAWEVDGIKTERIDLFQKTS</sequence>
<comment type="caution">
    <text evidence="3">The sequence shown here is derived from an EMBL/GenBank/DDBJ whole genome shotgun (WGS) entry which is preliminary data.</text>
</comment>
<feature type="domain" description="GP-PDE" evidence="2">
    <location>
        <begin position="4"/>
        <end position="248"/>
    </location>
</feature>
<keyword evidence="1" id="KW-0812">Transmembrane</keyword>
<keyword evidence="1" id="KW-1133">Transmembrane helix</keyword>
<evidence type="ECO:0000259" key="2">
    <source>
        <dbReference type="PROSITE" id="PS51704"/>
    </source>
</evidence>
<keyword evidence="1" id="KW-0472">Membrane</keyword>